<protein>
    <recommendedName>
        <fullName evidence="3">Glutaminyl-tRNA synthetase</fullName>
    </recommendedName>
</protein>
<dbReference type="EMBL" id="FORM01000005">
    <property type="protein sequence ID" value="SFJ21827.1"/>
    <property type="molecule type" value="Genomic_DNA"/>
</dbReference>
<keyword evidence="2" id="KW-1185">Reference proteome</keyword>
<dbReference type="AlphaFoldDB" id="A0A1I3PKF6"/>
<dbReference type="RefSeq" id="WP_090839816.1">
    <property type="nucleotide sequence ID" value="NZ_CANKYB010000005.1"/>
</dbReference>
<dbReference type="STRING" id="1144750.SAMN05443431_105153"/>
<evidence type="ECO:0000313" key="1">
    <source>
        <dbReference type="EMBL" id="SFJ21827.1"/>
    </source>
</evidence>
<evidence type="ECO:0000313" key="2">
    <source>
        <dbReference type="Proteomes" id="UP000199559"/>
    </source>
</evidence>
<gene>
    <name evidence="1" type="ORF">SAMN05443431_105153</name>
</gene>
<proteinExistence type="predicted"/>
<organism evidence="1 2">
    <name type="scientific">Olleya namhaensis</name>
    <dbReference type="NCBI Taxonomy" id="1144750"/>
    <lineage>
        <taxon>Bacteria</taxon>
        <taxon>Pseudomonadati</taxon>
        <taxon>Bacteroidota</taxon>
        <taxon>Flavobacteriia</taxon>
        <taxon>Flavobacteriales</taxon>
        <taxon>Flavobacteriaceae</taxon>
    </lineage>
</organism>
<reference evidence="2" key="1">
    <citation type="submission" date="2016-10" db="EMBL/GenBank/DDBJ databases">
        <authorList>
            <person name="Varghese N."/>
            <person name="Submissions S."/>
        </authorList>
    </citation>
    <scope>NUCLEOTIDE SEQUENCE [LARGE SCALE GENOMIC DNA]</scope>
    <source>
        <strain evidence="2">DSM 28881</strain>
    </source>
</reference>
<accession>A0A1I3PKF6</accession>
<dbReference type="Proteomes" id="UP000199559">
    <property type="component" value="Unassembled WGS sequence"/>
</dbReference>
<name>A0A1I3PKF6_9FLAO</name>
<evidence type="ECO:0008006" key="3">
    <source>
        <dbReference type="Google" id="ProtNLM"/>
    </source>
</evidence>
<sequence length="66" mass="7743">MNNYKTEEDIELSLKRLNLERQIALEELKSVKGDFKESIQPANWLQSGIKLFSKYGMLMLVKKLIK</sequence>